<dbReference type="AlphaFoldDB" id="A0A8H3VJU7"/>
<dbReference type="InterPro" id="IPR029020">
    <property type="entry name" value="Ammonium/urea_transptr"/>
</dbReference>
<comment type="caution">
    <text evidence="10">The sequence shown here is derived from an EMBL/GenBank/DDBJ whole genome shotgun (WGS) entry which is preliminary data.</text>
</comment>
<dbReference type="Pfam" id="PF00909">
    <property type="entry name" value="Ammonium_transp"/>
    <property type="match status" value="1"/>
</dbReference>
<keyword evidence="3" id="KW-0813">Transport</keyword>
<dbReference type="PANTHER" id="PTHR43029">
    <property type="entry name" value="AMMONIUM TRANSPORTER MEP2"/>
    <property type="match status" value="1"/>
</dbReference>
<evidence type="ECO:0000256" key="8">
    <source>
        <dbReference type="SAM" id="Phobius"/>
    </source>
</evidence>
<sequence>MTYIEITYSLHLAPTAGSDRRQCLFFNLPVIDYGEVKVTVQNTPINFLKAGDIAWILISTELVFLMVLGLSFMYCGTVHSRLSLQMASFPVVRVPGGASSQEISFVNFCNGAIIGLVCITPAAGFVPHQVAPVFGIVGAAVCFGLMQTHLSEVVADMHCIFILHAVDEFVGMILTGIFAWG</sequence>
<feature type="domain" description="Ammonium transporter AmtB-like" evidence="9">
    <location>
        <begin position="101"/>
        <end position="179"/>
    </location>
</feature>
<dbReference type="InterPro" id="IPR024041">
    <property type="entry name" value="NH4_transpt_AmtB-like_dom"/>
</dbReference>
<organism evidence="10 11">
    <name type="scientific">Venturia inaequalis</name>
    <name type="common">Apple scab fungus</name>
    <dbReference type="NCBI Taxonomy" id="5025"/>
    <lineage>
        <taxon>Eukaryota</taxon>
        <taxon>Fungi</taxon>
        <taxon>Dikarya</taxon>
        <taxon>Ascomycota</taxon>
        <taxon>Pezizomycotina</taxon>
        <taxon>Dothideomycetes</taxon>
        <taxon>Pleosporomycetidae</taxon>
        <taxon>Venturiales</taxon>
        <taxon>Venturiaceae</taxon>
        <taxon>Venturia</taxon>
    </lineage>
</organism>
<dbReference type="SUPFAM" id="SSF111352">
    <property type="entry name" value="Ammonium transporter"/>
    <property type="match status" value="2"/>
</dbReference>
<dbReference type="GO" id="GO:0008519">
    <property type="term" value="F:ammonium channel activity"/>
    <property type="evidence" value="ECO:0007669"/>
    <property type="project" value="InterPro"/>
</dbReference>
<dbReference type="Gene3D" id="1.10.3430.10">
    <property type="entry name" value="Ammonium transporter AmtB like domains"/>
    <property type="match status" value="2"/>
</dbReference>
<name>A0A8H3VJU7_VENIN</name>
<evidence type="ECO:0000313" key="11">
    <source>
        <dbReference type="Proteomes" id="UP000490939"/>
    </source>
</evidence>
<evidence type="ECO:0000259" key="9">
    <source>
        <dbReference type="Pfam" id="PF00909"/>
    </source>
</evidence>
<accession>A0A8H3VJU7</accession>
<evidence type="ECO:0000256" key="1">
    <source>
        <dbReference type="ARBA" id="ARBA00004141"/>
    </source>
</evidence>
<keyword evidence="4 8" id="KW-0812">Transmembrane</keyword>
<evidence type="ECO:0000256" key="4">
    <source>
        <dbReference type="ARBA" id="ARBA00022692"/>
    </source>
</evidence>
<proteinExistence type="inferred from homology"/>
<protein>
    <recommendedName>
        <fullName evidence="9">Ammonium transporter AmtB-like domain-containing protein</fullName>
    </recommendedName>
</protein>
<comment type="subcellular location">
    <subcellularLocation>
        <location evidence="1">Membrane</location>
        <topology evidence="1">Multi-pass membrane protein</topology>
    </subcellularLocation>
</comment>
<reference evidence="10 11" key="1">
    <citation type="submission" date="2019-07" db="EMBL/GenBank/DDBJ databases">
        <title>Venturia inaequalis Genome Resource.</title>
        <authorList>
            <person name="Lichtner F.J."/>
        </authorList>
    </citation>
    <scope>NUCLEOTIDE SEQUENCE [LARGE SCALE GENOMIC DNA]</scope>
    <source>
        <strain evidence="10 11">DMI_063113</strain>
    </source>
</reference>
<gene>
    <name evidence="10" type="ORF">EG327_011511</name>
</gene>
<evidence type="ECO:0000313" key="10">
    <source>
        <dbReference type="EMBL" id="KAE9991547.1"/>
    </source>
</evidence>
<feature type="transmembrane region" description="Helical" evidence="8">
    <location>
        <begin position="53"/>
        <end position="76"/>
    </location>
</feature>
<dbReference type="EMBL" id="WNWR01000091">
    <property type="protein sequence ID" value="KAE9991547.1"/>
    <property type="molecule type" value="Genomic_DNA"/>
</dbReference>
<keyword evidence="11" id="KW-1185">Reference proteome</keyword>
<keyword evidence="6 8" id="KW-0472">Membrane</keyword>
<dbReference type="PANTHER" id="PTHR43029:SF10">
    <property type="entry name" value="AMMONIUM TRANSPORTER MEP2"/>
    <property type="match status" value="1"/>
</dbReference>
<dbReference type="Proteomes" id="UP000490939">
    <property type="component" value="Unassembled WGS sequence"/>
</dbReference>
<evidence type="ECO:0000256" key="7">
    <source>
        <dbReference type="ARBA" id="ARBA00023177"/>
    </source>
</evidence>
<dbReference type="OrthoDB" id="534912at2759"/>
<evidence type="ECO:0000256" key="3">
    <source>
        <dbReference type="ARBA" id="ARBA00022448"/>
    </source>
</evidence>
<feature type="transmembrane region" description="Helical" evidence="8">
    <location>
        <begin position="129"/>
        <end position="146"/>
    </location>
</feature>
<feature type="transmembrane region" description="Helical" evidence="8">
    <location>
        <begin position="158"/>
        <end position="180"/>
    </location>
</feature>
<comment type="similarity">
    <text evidence="2">Belongs to the ammonia transporter channel (TC 1.A.11.2) family.</text>
</comment>
<evidence type="ECO:0000256" key="2">
    <source>
        <dbReference type="ARBA" id="ARBA00005887"/>
    </source>
</evidence>
<keyword evidence="7" id="KW-0924">Ammonia transport</keyword>
<keyword evidence="5 8" id="KW-1133">Transmembrane helix</keyword>
<dbReference type="GO" id="GO:0005886">
    <property type="term" value="C:plasma membrane"/>
    <property type="evidence" value="ECO:0007669"/>
    <property type="project" value="TreeGrafter"/>
</dbReference>
<dbReference type="InterPro" id="IPR001905">
    <property type="entry name" value="Ammonium_transpt"/>
</dbReference>
<feature type="transmembrane region" description="Helical" evidence="8">
    <location>
        <begin position="103"/>
        <end position="123"/>
    </location>
</feature>
<evidence type="ECO:0000256" key="5">
    <source>
        <dbReference type="ARBA" id="ARBA00022989"/>
    </source>
</evidence>
<evidence type="ECO:0000256" key="6">
    <source>
        <dbReference type="ARBA" id="ARBA00023136"/>
    </source>
</evidence>